<evidence type="ECO:0000259" key="11">
    <source>
        <dbReference type="PROSITE" id="PS52015"/>
    </source>
</evidence>
<evidence type="ECO:0000256" key="6">
    <source>
        <dbReference type="ARBA" id="ARBA00022692"/>
    </source>
</evidence>
<dbReference type="Proteomes" id="UP000587524">
    <property type="component" value="Unassembled WGS sequence"/>
</dbReference>
<reference evidence="12 13" key="1">
    <citation type="submission" date="2020-08" db="EMBL/GenBank/DDBJ databases">
        <title>Genomic Encyclopedia of Type Strains, Phase IV (KMG-IV): sequencing the most valuable type-strain genomes for metagenomic binning, comparative biology and taxonomic classification.</title>
        <authorList>
            <person name="Goeker M."/>
        </authorList>
    </citation>
    <scope>NUCLEOTIDE SEQUENCE [LARGE SCALE GENOMIC DNA]</scope>
    <source>
        <strain evidence="12 13">DSM 17455</strain>
    </source>
</reference>
<dbReference type="PROSITE" id="PS52015">
    <property type="entry name" value="TONB_CTD"/>
    <property type="match status" value="1"/>
</dbReference>
<keyword evidence="13" id="KW-1185">Reference proteome</keyword>
<keyword evidence="3" id="KW-0813">Transport</keyword>
<comment type="caution">
    <text evidence="12">The sequence shown here is derived from an EMBL/GenBank/DDBJ whole genome shotgun (WGS) entry which is preliminary data.</text>
</comment>
<dbReference type="InterPro" id="IPR037682">
    <property type="entry name" value="TonB_C"/>
</dbReference>
<evidence type="ECO:0000313" key="13">
    <source>
        <dbReference type="Proteomes" id="UP000587524"/>
    </source>
</evidence>
<comment type="subcellular location">
    <subcellularLocation>
        <location evidence="1">Cell inner membrane</location>
        <topology evidence="1">Single-pass membrane protein</topology>
        <orientation evidence="1">Periplasmic side</orientation>
    </subcellularLocation>
</comment>
<dbReference type="NCBIfam" id="TIGR01352">
    <property type="entry name" value="tonB_Cterm"/>
    <property type="match status" value="1"/>
</dbReference>
<feature type="compositionally biased region" description="Low complexity" evidence="10">
    <location>
        <begin position="259"/>
        <end position="270"/>
    </location>
</feature>
<dbReference type="InterPro" id="IPR006260">
    <property type="entry name" value="TonB/TolA_C"/>
</dbReference>
<evidence type="ECO:0000256" key="4">
    <source>
        <dbReference type="ARBA" id="ARBA00022475"/>
    </source>
</evidence>
<proteinExistence type="inferred from homology"/>
<gene>
    <name evidence="12" type="ORF">HNQ97_003740</name>
</gene>
<evidence type="ECO:0000256" key="3">
    <source>
        <dbReference type="ARBA" id="ARBA00022448"/>
    </source>
</evidence>
<feature type="compositionally biased region" description="Polar residues" evidence="10">
    <location>
        <begin position="119"/>
        <end position="140"/>
    </location>
</feature>
<keyword evidence="8" id="KW-1133">Transmembrane helix</keyword>
<evidence type="ECO:0000256" key="10">
    <source>
        <dbReference type="SAM" id="MobiDB-lite"/>
    </source>
</evidence>
<dbReference type="SUPFAM" id="SSF74653">
    <property type="entry name" value="TolA/TonB C-terminal domain"/>
    <property type="match status" value="1"/>
</dbReference>
<feature type="region of interest" description="Disordered" evidence="10">
    <location>
        <begin position="119"/>
        <end position="277"/>
    </location>
</feature>
<accession>A0ABR6CA21</accession>
<evidence type="ECO:0000256" key="7">
    <source>
        <dbReference type="ARBA" id="ARBA00022927"/>
    </source>
</evidence>
<dbReference type="RefSeq" id="WP_182574923.1">
    <property type="nucleotide sequence ID" value="NZ_JACJHY010000018.1"/>
</dbReference>
<dbReference type="PANTHER" id="PTHR33446">
    <property type="entry name" value="PROTEIN TONB-RELATED"/>
    <property type="match status" value="1"/>
</dbReference>
<dbReference type="InterPro" id="IPR051045">
    <property type="entry name" value="TonB-dependent_transducer"/>
</dbReference>
<feature type="compositionally biased region" description="Basic and acidic residues" evidence="10">
    <location>
        <begin position="375"/>
        <end position="389"/>
    </location>
</feature>
<keyword evidence="4" id="KW-1003">Cell membrane</keyword>
<comment type="similarity">
    <text evidence="2">Belongs to the TonB family.</text>
</comment>
<dbReference type="Pfam" id="PF03544">
    <property type="entry name" value="TonB_C"/>
    <property type="match status" value="1"/>
</dbReference>
<sequence length="548" mass="57086">MNLRTDLAELEFPAILTEPEASDSFLDLVSLLDGRFVEQRDAALENDIRLEISPAMGERLSFLPQAGDLGTVVGLSLSAAVHLLALFFLAHALVFEGLDADQDAISVEIVFDDQGLQATFPSQAPETPLVTQSDTSSETATAEDLGDTVVDNVSSAPDAQMLDQPSEERETSEEVAGTEPLGFDSPSETAAEDSHITNEPPLTEARAEEEVVPLPDPTVSSLADPPLISEAEPVPEADSEPSRTTSVRAAAGYVSAPFAATGGDAGTTTSDDTDRATATVFVPFQPLAVEVPAKEPQVPSPDPSVLATLASPPTSGLASDPANPIDRPNPAHDFIPPQLDAEISAALAAPLIVPADVTSPLPSVVQVIPTLAERTHMNDEPKGEGEAVTDRTVPAAAAKTDGKTKKKATALPRRERPKATDIAPGDAASAGPRKKTPNGASKSMVGQIAKASASEQASYAKKLLAHVQRFKRYPPAAQKAGITGNARLSITIDRSGRLKGARLGSSAGNATLDAEALAVARRAAPYPVPPDGVGSQTFSFSVTLKFSR</sequence>
<feature type="region of interest" description="Disordered" evidence="10">
    <location>
        <begin position="293"/>
        <end position="336"/>
    </location>
</feature>
<name>A0ABR6CA21_9HYPH</name>
<keyword evidence="7" id="KW-0653">Protein transport</keyword>
<evidence type="ECO:0000256" key="1">
    <source>
        <dbReference type="ARBA" id="ARBA00004383"/>
    </source>
</evidence>
<feature type="domain" description="TonB C-terminal" evidence="11">
    <location>
        <begin position="458"/>
        <end position="548"/>
    </location>
</feature>
<evidence type="ECO:0000313" key="12">
    <source>
        <dbReference type="EMBL" id="MBA9021731.1"/>
    </source>
</evidence>
<protein>
    <submittedName>
        <fullName evidence="12">TonB family protein</fullName>
    </submittedName>
</protein>
<dbReference type="Gene3D" id="3.30.1150.10">
    <property type="match status" value="1"/>
</dbReference>
<evidence type="ECO:0000256" key="8">
    <source>
        <dbReference type="ARBA" id="ARBA00022989"/>
    </source>
</evidence>
<evidence type="ECO:0000256" key="9">
    <source>
        <dbReference type="ARBA" id="ARBA00023136"/>
    </source>
</evidence>
<evidence type="ECO:0000256" key="2">
    <source>
        <dbReference type="ARBA" id="ARBA00006555"/>
    </source>
</evidence>
<feature type="region of interest" description="Disordered" evidence="10">
    <location>
        <begin position="375"/>
        <end position="447"/>
    </location>
</feature>
<keyword evidence="9" id="KW-0472">Membrane</keyword>
<keyword evidence="5" id="KW-0997">Cell inner membrane</keyword>
<evidence type="ECO:0000256" key="5">
    <source>
        <dbReference type="ARBA" id="ARBA00022519"/>
    </source>
</evidence>
<dbReference type="EMBL" id="JACJHZ010000018">
    <property type="protein sequence ID" value="MBA9021731.1"/>
    <property type="molecule type" value="Genomic_DNA"/>
</dbReference>
<organism evidence="12 13">
    <name type="scientific">Aminobacter ciceronei</name>
    <dbReference type="NCBI Taxonomy" id="150723"/>
    <lineage>
        <taxon>Bacteria</taxon>
        <taxon>Pseudomonadati</taxon>
        <taxon>Pseudomonadota</taxon>
        <taxon>Alphaproteobacteria</taxon>
        <taxon>Hyphomicrobiales</taxon>
        <taxon>Phyllobacteriaceae</taxon>
        <taxon>Aminobacter</taxon>
    </lineage>
</organism>
<keyword evidence="6" id="KW-0812">Transmembrane</keyword>